<sequence>MKLVILESPFAPYEFNGISRTEEQNVEYARACVRHSLSQGEAPIASHLLYTQPGILNDYVPSERQWGIDAGLAWKKVANGSVVYVDFGITRGMHYGIEAAKAAGLEVEYRYIYDYGSLTHRRVFVP</sequence>
<dbReference type="GeneID" id="65112564"/>
<evidence type="ECO:0000313" key="3">
    <source>
        <dbReference type="Proteomes" id="UP000246316"/>
    </source>
</evidence>
<dbReference type="InterPro" id="IPR056670">
    <property type="entry name" value="DUF7768"/>
</dbReference>
<organism evidence="2 3">
    <name type="scientific">Erwinia phage Cronus</name>
    <dbReference type="NCBI Taxonomy" id="2163633"/>
    <lineage>
        <taxon>Viruses</taxon>
        <taxon>Duplodnaviria</taxon>
        <taxon>Heunggongvirae</taxon>
        <taxon>Uroviricota</taxon>
        <taxon>Caudoviricetes</taxon>
        <taxon>Pantevenvirales</taxon>
        <taxon>Straboviridae</taxon>
        <taxon>Tevenvirinae</taxon>
        <taxon>Risoevirus</taxon>
        <taxon>Risoevirus cronus</taxon>
        <taxon>Roskildevirus cronus</taxon>
    </lineage>
</organism>
<evidence type="ECO:0000259" key="1">
    <source>
        <dbReference type="Pfam" id="PF24963"/>
    </source>
</evidence>
<dbReference type="Pfam" id="PF24963">
    <property type="entry name" value="DUF7768"/>
    <property type="match status" value="1"/>
</dbReference>
<accession>A0A2S1GMG7</accession>
<keyword evidence="3" id="KW-1185">Reference proteome</keyword>
<dbReference type="KEGG" id="vg:65112564"/>
<name>A0A2S1GMG7_9CAUD</name>
<dbReference type="EMBL" id="MH059636">
    <property type="protein sequence ID" value="AWD90570.1"/>
    <property type="molecule type" value="Genomic_DNA"/>
</dbReference>
<dbReference type="RefSeq" id="YP_010095078.1">
    <property type="nucleotide sequence ID" value="NC_055743.1"/>
</dbReference>
<evidence type="ECO:0000313" key="2">
    <source>
        <dbReference type="EMBL" id="AWD90570.1"/>
    </source>
</evidence>
<feature type="domain" description="DUF7768" evidence="1">
    <location>
        <begin position="2"/>
        <end position="110"/>
    </location>
</feature>
<protein>
    <recommendedName>
        <fullName evidence="1">DUF7768 domain-containing protein</fullName>
    </recommendedName>
</protein>
<proteinExistence type="predicted"/>
<dbReference type="Proteomes" id="UP000246316">
    <property type="component" value="Segment"/>
</dbReference>
<reference evidence="2" key="1">
    <citation type="submission" date="2018-03" db="EMBL/GenBank/DDBJ databases">
        <title>Phage therapy in agriculture - a green tech approach to combat plant pathogenic bacteria.</title>
        <authorList>
            <person name="Carstens A.B."/>
            <person name="Djurhuus A.M."/>
            <person name="Hansen L.H."/>
        </authorList>
    </citation>
    <scope>NUCLEOTIDE SEQUENCE [LARGE SCALE GENOMIC DNA]</scope>
</reference>